<dbReference type="PIRSF" id="PIRSF031804">
    <property type="entry name" value="UCP031804"/>
    <property type="match status" value="1"/>
</dbReference>
<evidence type="ECO:0000256" key="3">
    <source>
        <dbReference type="ARBA" id="ARBA00022989"/>
    </source>
</evidence>
<dbReference type="Pfam" id="PF06803">
    <property type="entry name" value="DUF1232"/>
    <property type="match status" value="1"/>
</dbReference>
<dbReference type="EMBL" id="CP053383">
    <property type="protein sequence ID" value="QTP60428.1"/>
    <property type="molecule type" value="Genomic_DNA"/>
</dbReference>
<comment type="subcellular location">
    <subcellularLocation>
        <location evidence="1">Endomembrane system</location>
        <topology evidence="1">Multi-pass membrane protein</topology>
    </subcellularLocation>
</comment>
<dbReference type="RefSeq" id="WP_209473988.1">
    <property type="nucleotide sequence ID" value="NZ_CP053383.1"/>
</dbReference>
<dbReference type="InterPro" id="IPR016983">
    <property type="entry name" value="UCP031804"/>
</dbReference>
<accession>A0ABX7WJ19</accession>
<evidence type="ECO:0000313" key="7">
    <source>
        <dbReference type="Proteomes" id="UP000671845"/>
    </source>
</evidence>
<keyword evidence="2" id="KW-0812">Transmembrane</keyword>
<name>A0ABX7WJ19_9GAMM</name>
<dbReference type="Proteomes" id="UP000671845">
    <property type="component" value="Chromosome"/>
</dbReference>
<dbReference type="InterPro" id="IPR010652">
    <property type="entry name" value="DUF1232"/>
</dbReference>
<evidence type="ECO:0000259" key="5">
    <source>
        <dbReference type="Pfam" id="PF06803"/>
    </source>
</evidence>
<reference evidence="6 7" key="1">
    <citation type="journal article" date="2021" name="Front. Microbiol.">
        <title>Aerobic Denitrification and Heterotrophic Sulfur Oxidation in the Genus Halomonas Revealed by Six Novel Species Characterizations and Genome-Based Analysis.</title>
        <authorList>
            <person name="Wang L."/>
            <person name="Shao Z."/>
        </authorList>
    </citation>
    <scope>NUCLEOTIDE SEQUENCE [LARGE SCALE GENOMIC DNA]</scope>
    <source>
        <strain evidence="6 7">MCCC 1A13718</strain>
    </source>
</reference>
<evidence type="ECO:0000313" key="6">
    <source>
        <dbReference type="EMBL" id="QTP60428.1"/>
    </source>
</evidence>
<sequence length="132" mass="14435">MKAHDFQRDGGEPNVIEGTLEANAGHYSEEGFWDKVGHSARRAGKQTLEPALKMYYSAQDPSTPLWAKTAIYGALGYFISPIDAIPDLTPLLGYTDDMSILAGALAIVAAKINDKHRQKAKATLERWFGQGL</sequence>
<keyword evidence="4" id="KW-0472">Membrane</keyword>
<evidence type="ECO:0000256" key="1">
    <source>
        <dbReference type="ARBA" id="ARBA00004127"/>
    </source>
</evidence>
<proteinExistence type="predicted"/>
<keyword evidence="3" id="KW-1133">Transmembrane helix</keyword>
<gene>
    <name evidence="6" type="ORF">HNO53_17915</name>
</gene>
<feature type="domain" description="DUF1232" evidence="5">
    <location>
        <begin position="67"/>
        <end position="102"/>
    </location>
</feature>
<keyword evidence="7" id="KW-1185">Reference proteome</keyword>
<protein>
    <submittedName>
        <fullName evidence="6">DUF1232 domain-containing protein</fullName>
    </submittedName>
</protein>
<evidence type="ECO:0000256" key="2">
    <source>
        <dbReference type="ARBA" id="ARBA00022692"/>
    </source>
</evidence>
<organism evidence="6 7">
    <name type="scientific">Halomonas sulfidivorans</name>
    <dbReference type="NCBI Taxonomy" id="2733488"/>
    <lineage>
        <taxon>Bacteria</taxon>
        <taxon>Pseudomonadati</taxon>
        <taxon>Pseudomonadota</taxon>
        <taxon>Gammaproteobacteria</taxon>
        <taxon>Oceanospirillales</taxon>
        <taxon>Halomonadaceae</taxon>
        <taxon>Halomonas</taxon>
    </lineage>
</organism>
<evidence type="ECO:0000256" key="4">
    <source>
        <dbReference type="ARBA" id="ARBA00023136"/>
    </source>
</evidence>